<feature type="compositionally biased region" description="Acidic residues" evidence="1">
    <location>
        <begin position="136"/>
        <end position="146"/>
    </location>
</feature>
<feature type="compositionally biased region" description="Basic and acidic residues" evidence="1">
    <location>
        <begin position="356"/>
        <end position="370"/>
    </location>
</feature>
<protein>
    <submittedName>
        <fullName evidence="2">Uncharacterized protein</fullName>
    </submittedName>
</protein>
<dbReference type="GeneID" id="27898626"/>
<feature type="compositionally biased region" description="Acidic residues" evidence="1">
    <location>
        <begin position="78"/>
        <end position="87"/>
    </location>
</feature>
<dbReference type="EMBL" id="KB456267">
    <property type="protein sequence ID" value="EMF10691.1"/>
    <property type="molecule type" value="Genomic_DNA"/>
</dbReference>
<name>N1QEA6_SPHMS</name>
<feature type="compositionally biased region" description="Polar residues" evidence="1">
    <location>
        <begin position="315"/>
        <end position="324"/>
    </location>
</feature>
<gene>
    <name evidence="2" type="ORF">SEPMUDRAFT_119222</name>
</gene>
<dbReference type="STRING" id="692275.N1QEA6"/>
<reference evidence="2 3" key="1">
    <citation type="journal article" date="2012" name="PLoS Pathog.">
        <title>Diverse lifestyles and strategies of plant pathogenesis encoded in the genomes of eighteen Dothideomycetes fungi.</title>
        <authorList>
            <person name="Ohm R.A."/>
            <person name="Feau N."/>
            <person name="Henrissat B."/>
            <person name="Schoch C.L."/>
            <person name="Horwitz B.A."/>
            <person name="Barry K.W."/>
            <person name="Condon B.J."/>
            <person name="Copeland A.C."/>
            <person name="Dhillon B."/>
            <person name="Glaser F."/>
            <person name="Hesse C.N."/>
            <person name="Kosti I."/>
            <person name="LaButti K."/>
            <person name="Lindquist E.A."/>
            <person name="Lucas S."/>
            <person name="Salamov A.A."/>
            <person name="Bradshaw R.E."/>
            <person name="Ciuffetti L."/>
            <person name="Hamelin R.C."/>
            <person name="Kema G.H.J."/>
            <person name="Lawrence C."/>
            <person name="Scott J.A."/>
            <person name="Spatafora J.W."/>
            <person name="Turgeon B.G."/>
            <person name="de Wit P.J.G.M."/>
            <person name="Zhong S."/>
            <person name="Goodwin S.B."/>
            <person name="Grigoriev I.V."/>
        </authorList>
    </citation>
    <scope>NUCLEOTIDE SEQUENCE [LARGE SCALE GENOMIC DNA]</scope>
    <source>
        <strain evidence="2 3">SO2202</strain>
    </source>
</reference>
<feature type="compositionally biased region" description="Low complexity" evidence="1">
    <location>
        <begin position="226"/>
        <end position="238"/>
    </location>
</feature>
<organism evidence="2 3">
    <name type="scientific">Sphaerulina musiva (strain SO2202)</name>
    <name type="common">Poplar stem canker fungus</name>
    <name type="synonym">Septoria musiva</name>
    <dbReference type="NCBI Taxonomy" id="692275"/>
    <lineage>
        <taxon>Eukaryota</taxon>
        <taxon>Fungi</taxon>
        <taxon>Dikarya</taxon>
        <taxon>Ascomycota</taxon>
        <taxon>Pezizomycotina</taxon>
        <taxon>Dothideomycetes</taxon>
        <taxon>Dothideomycetidae</taxon>
        <taxon>Mycosphaerellales</taxon>
        <taxon>Mycosphaerellaceae</taxon>
        <taxon>Sphaerulina</taxon>
    </lineage>
</organism>
<proteinExistence type="predicted"/>
<accession>N1QEA6</accession>
<dbReference type="RefSeq" id="XP_016758812.1">
    <property type="nucleotide sequence ID" value="XM_016901489.1"/>
</dbReference>
<dbReference type="AlphaFoldDB" id="N1QEA6"/>
<feature type="compositionally biased region" description="Polar residues" evidence="1">
    <location>
        <begin position="262"/>
        <end position="273"/>
    </location>
</feature>
<sequence>MPISWTPHMDQKLLLAVISTVRLDAEVLVEKWRELFLDQDKSPTKRAIVEHVAKLKRSMGIGGVKQGKVKVKVKGDEVQEEEEEDDGLGNFGNSGKKEKLKKMKGTVTSSGTLTRLRGKGPQGKGQMSSRFTRDMTDDELDDEHDLEESRIKNEDAEYASLPFTAMMADDDTPCPTPRSTKVWGSIPWMFDEEEDEEEAETERDDCNTAVPLPRSVEEVATKILRPSTLPLLSSSSFSTKEDDTPRSTKRSKTIHQEKSSRGIITSTATFPKNTTSSSTSTPTTYSTMSSPPNPSSFATTTIFQEKEEFDKQQDPDANSHSNDLFVSPFWETAQAESTATSTGEASSSVKMKMKKMMKEREKKRSYHFTDVDAAYCSRGNKKVKRSNDDDDDDDVGGGSSSSSKVGGRGTRKKRIPLAVLEDYPVGQ</sequence>
<feature type="compositionally biased region" description="Basic and acidic residues" evidence="1">
    <location>
        <begin position="304"/>
        <end position="314"/>
    </location>
</feature>
<feature type="compositionally biased region" description="Acidic residues" evidence="1">
    <location>
        <begin position="190"/>
        <end position="203"/>
    </location>
</feature>
<feature type="region of interest" description="Disordered" evidence="1">
    <location>
        <begin position="76"/>
        <end position="427"/>
    </location>
</feature>
<keyword evidence="3" id="KW-1185">Reference proteome</keyword>
<dbReference type="HOGENOM" id="CLU_642776_0_0_1"/>
<feature type="compositionally biased region" description="Low complexity" evidence="1">
    <location>
        <begin position="274"/>
        <end position="290"/>
    </location>
</feature>
<evidence type="ECO:0000313" key="3">
    <source>
        <dbReference type="Proteomes" id="UP000016931"/>
    </source>
</evidence>
<dbReference type="Proteomes" id="UP000016931">
    <property type="component" value="Unassembled WGS sequence"/>
</dbReference>
<dbReference type="OrthoDB" id="5420368at2759"/>
<evidence type="ECO:0000256" key="1">
    <source>
        <dbReference type="SAM" id="MobiDB-lite"/>
    </source>
</evidence>
<feature type="compositionally biased region" description="Low complexity" evidence="1">
    <location>
        <begin position="331"/>
        <end position="350"/>
    </location>
</feature>
<evidence type="ECO:0000313" key="2">
    <source>
        <dbReference type="EMBL" id="EMF10691.1"/>
    </source>
</evidence>